<evidence type="ECO:0000256" key="1">
    <source>
        <dbReference type="SAM" id="MobiDB-lite"/>
    </source>
</evidence>
<proteinExistence type="predicted"/>
<gene>
    <name evidence="2" type="ORF">M427DRAFT_364327</name>
</gene>
<feature type="compositionally biased region" description="Low complexity" evidence="1">
    <location>
        <begin position="224"/>
        <end position="236"/>
    </location>
</feature>
<reference evidence="2 3" key="1">
    <citation type="journal article" date="2015" name="Genome Biol. Evol.">
        <title>Phylogenomic analyses indicate that early fungi evolved digesting cell walls of algal ancestors of land plants.</title>
        <authorList>
            <person name="Chang Y."/>
            <person name="Wang S."/>
            <person name="Sekimoto S."/>
            <person name="Aerts A.L."/>
            <person name="Choi C."/>
            <person name="Clum A."/>
            <person name="LaButti K.M."/>
            <person name="Lindquist E.A."/>
            <person name="Yee Ngan C."/>
            <person name="Ohm R.A."/>
            <person name="Salamov A.A."/>
            <person name="Grigoriev I.V."/>
            <person name="Spatafora J.W."/>
            <person name="Berbee M.L."/>
        </authorList>
    </citation>
    <scope>NUCLEOTIDE SEQUENCE [LARGE SCALE GENOMIC DNA]</scope>
    <source>
        <strain evidence="2 3">JEL478</strain>
    </source>
</reference>
<feature type="compositionally biased region" description="Low complexity" evidence="1">
    <location>
        <begin position="179"/>
        <end position="216"/>
    </location>
</feature>
<feature type="compositionally biased region" description="Gly residues" evidence="1">
    <location>
        <begin position="420"/>
        <end position="434"/>
    </location>
</feature>
<sequence>MPPKKASQSRKRVRSQSPPADSRGADGDTHTPEAPYTPTQRVTRSRAAAAAALASSALSSIASSPVAAATPEPTSSGHKRKHDDDDEQDDNSDQEQDDREEDEEDSDDDDDAPEAVSLSAAKVTAISAAKSKKAELEKAAIALKQSRRDKHAAQAQRAAENPSRKAKKPVPTQPPAPAKPALAPLPAHLLASLASQQPSSTATSASAPPTSTTAKANRSLDSVDPLGLDLDLTPPTRGGHMRFSDIDAADAGAGARLDGELRTRHSRLDDVDLGDLVERMAREDAEDDDESDSSDNEGDGIKVYGADGDEEGDSDEESGSGSEEDLSGADEEGKRDGKSKGRRIKRRKVLKDGSVKVGTFIARPLPADRPTLPSAPFLRLPSAPSAAAFLPSKLLIDKGKTPQQRTVEMIEARLARRGAKGGADGAGKEQGQGFKGRKTKEEKKKEAKKAKRDREKEERRRVKEERGRVPALLALTRPLVLTSRLPLGVPSAFVSRPGGIAALPHAERVNVDRSYRELVERKKRKAKANAAGGGGGGL</sequence>
<keyword evidence="3" id="KW-1185">Reference proteome</keyword>
<feature type="region of interest" description="Disordered" evidence="1">
    <location>
        <begin position="141"/>
        <end position="245"/>
    </location>
</feature>
<dbReference type="Proteomes" id="UP000070544">
    <property type="component" value="Unassembled WGS sequence"/>
</dbReference>
<feature type="compositionally biased region" description="Basic and acidic residues" evidence="1">
    <location>
        <begin position="452"/>
        <end position="466"/>
    </location>
</feature>
<feature type="compositionally biased region" description="Basic and acidic residues" evidence="1">
    <location>
        <begin position="257"/>
        <end position="283"/>
    </location>
</feature>
<accession>A0A139A9Q9</accession>
<evidence type="ECO:0000313" key="2">
    <source>
        <dbReference type="EMBL" id="KXS13571.1"/>
    </source>
</evidence>
<evidence type="ECO:0000313" key="3">
    <source>
        <dbReference type="Proteomes" id="UP000070544"/>
    </source>
</evidence>
<feature type="compositionally biased region" description="Acidic residues" evidence="1">
    <location>
        <begin position="284"/>
        <end position="298"/>
    </location>
</feature>
<protein>
    <submittedName>
        <fullName evidence="2">Uncharacterized protein</fullName>
    </submittedName>
</protein>
<feature type="region of interest" description="Disordered" evidence="1">
    <location>
        <begin position="1"/>
        <end position="120"/>
    </location>
</feature>
<feature type="region of interest" description="Disordered" evidence="1">
    <location>
        <begin position="416"/>
        <end position="466"/>
    </location>
</feature>
<dbReference type="EMBL" id="KQ965776">
    <property type="protein sequence ID" value="KXS13571.1"/>
    <property type="molecule type" value="Genomic_DNA"/>
</dbReference>
<name>A0A139A9Q9_GONPJ</name>
<feature type="region of interest" description="Disordered" evidence="1">
    <location>
        <begin position="257"/>
        <end position="348"/>
    </location>
</feature>
<organism evidence="2 3">
    <name type="scientific">Gonapodya prolifera (strain JEL478)</name>
    <name type="common">Monoblepharis prolifera</name>
    <dbReference type="NCBI Taxonomy" id="1344416"/>
    <lineage>
        <taxon>Eukaryota</taxon>
        <taxon>Fungi</taxon>
        <taxon>Fungi incertae sedis</taxon>
        <taxon>Chytridiomycota</taxon>
        <taxon>Chytridiomycota incertae sedis</taxon>
        <taxon>Monoblepharidomycetes</taxon>
        <taxon>Monoblepharidales</taxon>
        <taxon>Gonapodyaceae</taxon>
        <taxon>Gonapodya</taxon>
    </lineage>
</organism>
<dbReference type="AlphaFoldDB" id="A0A139A9Q9"/>
<feature type="compositionally biased region" description="Acidic residues" evidence="1">
    <location>
        <begin position="84"/>
        <end position="113"/>
    </location>
</feature>
<feature type="compositionally biased region" description="Low complexity" evidence="1">
    <location>
        <begin position="45"/>
        <end position="71"/>
    </location>
</feature>
<feature type="compositionally biased region" description="Acidic residues" evidence="1">
    <location>
        <begin position="307"/>
        <end position="330"/>
    </location>
</feature>